<reference evidence="1 2" key="1">
    <citation type="submission" date="2021-03" db="EMBL/GenBank/DDBJ databases">
        <title>Gelidibacter sp. nov., isolated from costal sediment.</title>
        <authorList>
            <person name="Lun K.-Y."/>
        </authorList>
    </citation>
    <scope>NUCLEOTIDE SEQUENCE [LARGE SCALE GENOMIC DNA]</scope>
    <source>
        <strain evidence="1 2">DF109</strain>
    </source>
</reference>
<dbReference type="EMBL" id="JAGEVG010000014">
    <property type="protein sequence ID" value="MBO3099168.1"/>
    <property type="molecule type" value="Genomic_DNA"/>
</dbReference>
<sequence>MATEEPHILQHNSRRAFMQELALCYLAAHMPLTFVACSDEEQSYKGSGKIPYKVWEEMLMALQTCPDYLEGRMKALVASKDAEAMYNFVKNEIYLMPASNKALGQIGWQFKWGIKGVLRYGMATPREKAELLSQMYSEAGFVSKVMYERTDITPEEAMTFFLRPIQRNFNLDVSEQQWKQWKKELNVDDSNFEMPDQNIDASQAEVLADKLWSLIPDNENIRRTNFDLRWDNYRTPTVQFEKDGITAYAHLFDPNISFGKLKNDGALKEADSVKLNDDTVEINITYRESIHPDKELEMISGNWKARDLIGSQIHFANLNGLDLEQSAYTPIGSLRIFTPSLAYQNFDSPLEVMEERSFIADPFTLEGQKIQLPDIQTGSKSPIVVNSSSAQLLKTISEISIKALPVNKSLVKLEVRPTNADGQVVEGLQASDFAFADNKQPIQVLMESNRKTPSVLILYDGSYSMPKAYYQENMDLFVSSIEEKILENFPAAKVGKWVTTSNLFTWLLKASKTSYDLVVFATDGHNDDVYEEKNLATYQNGPPVIILNVYNSTATHTINTFNQMAAVTNGSVIDAEDQAATLEGIVSHVNGMDIPPYTFSFYAISEENHEVELQMDQKRLIAKAQYTLATDSSEINQGIIGIYLNIKVGKTLVKRVLAGWDPIAQKNQVPTNADFLDVKSLILGGLSFYFEGEGPTMATSIVDLLKYKLSTRGWGEALLNDDLETAKIEFEKGGYQYHSKPMSLLAPLDDHVTDSSFTFASGMRVCIYKQQLHIEEKKTKESFDFLPTSNYVSFAKDKGDSFKVNLGKTAQLAIREAALFDTSTLTLLGGIPLVERTNALSNNWYENLDRNSTDYMYWYERIYRGDGNIKIFDGSGTQTAFWTINAQGELYGILRDDTGGGGSEEMIAELNRIMIVMSIYISIIQKMGGVNSIGGMALSIVATYGVTLTKLYAIVCESIVIMDTTGMDAKITQALKELAFNVAKTICYGVGGGRLGSMPGLDNLISFMGGSTNPYS</sequence>
<accession>A0ABS3STY8</accession>
<evidence type="ECO:0000313" key="1">
    <source>
        <dbReference type="EMBL" id="MBO3099168.1"/>
    </source>
</evidence>
<comment type="caution">
    <text evidence="1">The sequence shown here is derived from an EMBL/GenBank/DDBJ whole genome shotgun (WGS) entry which is preliminary data.</text>
</comment>
<protein>
    <recommendedName>
        <fullName evidence="3">VWFA domain-containing protein</fullName>
    </recommendedName>
</protein>
<evidence type="ECO:0000313" key="2">
    <source>
        <dbReference type="Proteomes" id="UP000681315"/>
    </source>
</evidence>
<evidence type="ECO:0008006" key="3">
    <source>
        <dbReference type="Google" id="ProtNLM"/>
    </source>
</evidence>
<keyword evidence="2" id="KW-1185">Reference proteome</keyword>
<name>A0ABS3STY8_9FLAO</name>
<dbReference type="Proteomes" id="UP000681315">
    <property type="component" value="Unassembled WGS sequence"/>
</dbReference>
<dbReference type="RefSeq" id="WP_208234283.1">
    <property type="nucleotide sequence ID" value="NZ_JAGEVG010000014.1"/>
</dbReference>
<proteinExistence type="predicted"/>
<organism evidence="1 2">
    <name type="scientific">Gelidibacter pelagius</name>
    <dbReference type="NCBI Taxonomy" id="2819985"/>
    <lineage>
        <taxon>Bacteria</taxon>
        <taxon>Pseudomonadati</taxon>
        <taxon>Bacteroidota</taxon>
        <taxon>Flavobacteriia</taxon>
        <taxon>Flavobacteriales</taxon>
        <taxon>Flavobacteriaceae</taxon>
        <taxon>Gelidibacter</taxon>
    </lineage>
</organism>
<gene>
    <name evidence="1" type="ORF">J4051_12875</name>
</gene>